<protein>
    <recommendedName>
        <fullName evidence="3">HEPN domain-containing protein</fullName>
    </recommendedName>
</protein>
<name>A0AA44J2C4_9HYPH</name>
<accession>A0AA44J2C4</accession>
<reference evidence="1" key="1">
    <citation type="submission" date="2019-07" db="EMBL/GenBank/DDBJ databases">
        <title>FDA dAtabase for Regulatory Grade micrObial Sequences (FDA-ARGOS): Supporting development and validation of Infectious Disease Dx tests.</title>
        <authorList>
            <person name="Bachman M."/>
            <person name="Young C."/>
            <person name="Tallon L."/>
            <person name="Sadzewicz L."/>
            <person name="Vavikolanu K."/>
            <person name="Mehta A."/>
            <person name="Aluvathingal J."/>
            <person name="Nadendla S."/>
            <person name="Nandy P."/>
            <person name="Geyer C."/>
            <person name="Yan Y."/>
            <person name="Sichtig H."/>
        </authorList>
    </citation>
    <scope>NUCLEOTIDE SEQUENCE</scope>
    <source>
        <strain evidence="1">FDAARGOS_618</strain>
    </source>
</reference>
<keyword evidence="2" id="KW-1185">Reference proteome</keyword>
<sequence>MADPTSVDEWWSLVKQHEAAAKMLCDNRDAAKMGYDHAALAVECALKALIWHRERFNVRPSREERPELYSHNLRQLKDAAEIKVKHSDASAACWFVVLQWDRGQYYDPKRMPRKVARAMVDAAFGDVGVVTWVRKQIFRK</sequence>
<organism evidence="1 2">
    <name type="scientific">Agrobacterium pusense</name>
    <dbReference type="NCBI Taxonomy" id="648995"/>
    <lineage>
        <taxon>Bacteria</taxon>
        <taxon>Pseudomonadati</taxon>
        <taxon>Pseudomonadota</taxon>
        <taxon>Alphaproteobacteria</taxon>
        <taxon>Hyphomicrobiales</taxon>
        <taxon>Rhizobiaceae</taxon>
        <taxon>Rhizobium/Agrobacterium group</taxon>
        <taxon>Agrobacterium</taxon>
    </lineage>
</organism>
<comment type="caution">
    <text evidence="1">The sequence shown here is derived from an EMBL/GenBank/DDBJ whole genome shotgun (WGS) entry which is preliminary data.</text>
</comment>
<evidence type="ECO:0000313" key="1">
    <source>
        <dbReference type="EMBL" id="NRF22886.1"/>
    </source>
</evidence>
<dbReference type="AlphaFoldDB" id="A0AA44J2C4"/>
<dbReference type="Proteomes" id="UP001155820">
    <property type="component" value="Unassembled WGS sequence"/>
</dbReference>
<proteinExistence type="predicted"/>
<gene>
    <name evidence="1" type="ORF">FOB26_27920</name>
</gene>
<dbReference type="EMBL" id="JABRWM010000006">
    <property type="protein sequence ID" value="NRF22886.1"/>
    <property type="molecule type" value="Genomic_DNA"/>
</dbReference>
<dbReference type="RefSeq" id="WP_172874220.1">
    <property type="nucleotide sequence ID" value="NZ_JABRWL010000006.1"/>
</dbReference>
<evidence type="ECO:0000313" key="2">
    <source>
        <dbReference type="Proteomes" id="UP001155820"/>
    </source>
</evidence>
<evidence type="ECO:0008006" key="3">
    <source>
        <dbReference type="Google" id="ProtNLM"/>
    </source>
</evidence>